<name>A0A1B8ZC05_9FLAO</name>
<dbReference type="EMBL" id="MAYH01000048">
    <property type="protein sequence ID" value="OCA69130.1"/>
    <property type="molecule type" value="Genomic_DNA"/>
</dbReference>
<sequence>MCAKKATKNFLVKTDKFLVDNFKICSFTYYKDNDLLSLFSYRHYLGLVLLNVQKNFQMKYGEVLKPNEQYLVFYKKRGTKIGQTKEERVLESINFLLPIKYSDLYYELMHTYYINEKSDSSSYSISAFFEFLVSFVSANTLDYFIVEL</sequence>
<evidence type="ECO:0000313" key="2">
    <source>
        <dbReference type="Proteomes" id="UP000092651"/>
    </source>
</evidence>
<organism evidence="1 2">
    <name type="scientific">Chryseobacterium artocarpi</name>
    <dbReference type="NCBI Taxonomy" id="1414727"/>
    <lineage>
        <taxon>Bacteria</taxon>
        <taxon>Pseudomonadati</taxon>
        <taxon>Bacteroidota</taxon>
        <taxon>Flavobacteriia</taxon>
        <taxon>Flavobacteriales</taxon>
        <taxon>Weeksellaceae</taxon>
        <taxon>Chryseobacterium group</taxon>
        <taxon>Chryseobacterium</taxon>
    </lineage>
</organism>
<gene>
    <name evidence="1" type="ORF">BBI01_18155</name>
</gene>
<reference evidence="1 2" key="1">
    <citation type="submission" date="2016-07" db="EMBL/GenBank/DDBJ databases">
        <authorList>
            <person name="Jeong J.-J."/>
            <person name="Kim D.W."/>
            <person name="Sang M.K."/>
            <person name="Choi I.-G."/>
            <person name="Kim K.D."/>
        </authorList>
    </citation>
    <scope>NUCLEOTIDE SEQUENCE [LARGE SCALE GENOMIC DNA]</scope>
    <source>
        <strain evidence="1 2">UTM-3</strain>
    </source>
</reference>
<protein>
    <submittedName>
        <fullName evidence="1">Uncharacterized protein</fullName>
    </submittedName>
</protein>
<dbReference type="RefSeq" id="WP_065396229.1">
    <property type="nucleotide sequence ID" value="NZ_MAYH01000048.1"/>
</dbReference>
<proteinExistence type="predicted"/>
<keyword evidence="2" id="KW-1185">Reference proteome</keyword>
<accession>A0A1B8ZC05</accession>
<evidence type="ECO:0000313" key="1">
    <source>
        <dbReference type="EMBL" id="OCA69130.1"/>
    </source>
</evidence>
<comment type="caution">
    <text evidence="1">The sequence shown here is derived from an EMBL/GenBank/DDBJ whole genome shotgun (WGS) entry which is preliminary data.</text>
</comment>
<dbReference type="Proteomes" id="UP000092651">
    <property type="component" value="Unassembled WGS sequence"/>
</dbReference>
<dbReference type="OrthoDB" id="1257359at2"/>
<dbReference type="AlphaFoldDB" id="A0A1B8ZC05"/>